<accession>A0ABT8D701</accession>
<dbReference type="InterPro" id="IPR005495">
    <property type="entry name" value="LptG/LptF_permease"/>
</dbReference>
<feature type="transmembrane region" description="Helical" evidence="7">
    <location>
        <begin position="49"/>
        <end position="72"/>
    </location>
</feature>
<evidence type="ECO:0000256" key="3">
    <source>
        <dbReference type="ARBA" id="ARBA00022692"/>
    </source>
</evidence>
<dbReference type="Pfam" id="PF03739">
    <property type="entry name" value="LptF_LptG"/>
    <property type="match status" value="1"/>
</dbReference>
<evidence type="ECO:0000256" key="1">
    <source>
        <dbReference type="ARBA" id="ARBA00004651"/>
    </source>
</evidence>
<comment type="subcellular location">
    <subcellularLocation>
        <location evidence="1">Cell membrane</location>
        <topology evidence="1">Multi-pass membrane protein</topology>
    </subcellularLocation>
</comment>
<evidence type="ECO:0000313" key="9">
    <source>
        <dbReference type="Proteomes" id="UP001243846"/>
    </source>
</evidence>
<protein>
    <submittedName>
        <fullName evidence="8">LptF/LptG family permease</fullName>
    </submittedName>
</protein>
<feature type="transmembrane region" description="Helical" evidence="7">
    <location>
        <begin position="7"/>
        <end position="29"/>
    </location>
</feature>
<keyword evidence="9" id="KW-1185">Reference proteome</keyword>
<dbReference type="EMBL" id="JAUFRC010000001">
    <property type="protein sequence ID" value="MDN3712151.1"/>
    <property type="molecule type" value="Genomic_DNA"/>
</dbReference>
<dbReference type="PANTHER" id="PTHR33529:SF6">
    <property type="entry name" value="YJGP_YJGQ FAMILY PERMEASE"/>
    <property type="match status" value="1"/>
</dbReference>
<dbReference type="Proteomes" id="UP001243846">
    <property type="component" value="Unassembled WGS sequence"/>
</dbReference>
<proteinExistence type="predicted"/>
<evidence type="ECO:0000256" key="4">
    <source>
        <dbReference type="ARBA" id="ARBA00022989"/>
    </source>
</evidence>
<evidence type="ECO:0000313" key="8">
    <source>
        <dbReference type="EMBL" id="MDN3712151.1"/>
    </source>
</evidence>
<evidence type="ECO:0000256" key="2">
    <source>
        <dbReference type="ARBA" id="ARBA00022475"/>
    </source>
</evidence>
<gene>
    <name evidence="8" type="ORF">QWZ10_10780</name>
</gene>
<keyword evidence="2" id="KW-1003">Cell membrane</keyword>
<evidence type="ECO:0000256" key="6">
    <source>
        <dbReference type="SAM" id="MobiDB-lite"/>
    </source>
</evidence>
<evidence type="ECO:0000256" key="5">
    <source>
        <dbReference type="ARBA" id="ARBA00023136"/>
    </source>
</evidence>
<sequence length="155" mass="16723">MARIDRYILSQFLTLFGFFALVLVSVYWINRAVSLFEQLISDGQTAMVVLEFTALTLPLVISVVLPIAAFAASAYGTNRLSSDPSWWQCRPRAFARAAGASGSGLRADRRDDVGGAGSRPCACRARAWPTARPSWPKTLPRNSCARAASSSPPTG</sequence>
<name>A0ABT8D701_9RHOB</name>
<keyword evidence="4 7" id="KW-1133">Transmembrane helix</keyword>
<keyword evidence="5 7" id="KW-0472">Membrane</keyword>
<reference evidence="9" key="1">
    <citation type="journal article" date="2019" name="Int. J. Syst. Evol. Microbiol.">
        <title>The Global Catalogue of Microorganisms (GCM) 10K type strain sequencing project: providing services to taxonomists for standard genome sequencing and annotation.</title>
        <authorList>
            <consortium name="The Broad Institute Genomics Platform"/>
            <consortium name="The Broad Institute Genome Sequencing Center for Infectious Disease"/>
            <person name="Wu L."/>
            <person name="Ma J."/>
        </authorList>
    </citation>
    <scope>NUCLEOTIDE SEQUENCE [LARGE SCALE GENOMIC DNA]</scope>
    <source>
        <strain evidence="9">CECT 8482</strain>
    </source>
</reference>
<keyword evidence="3 7" id="KW-0812">Transmembrane</keyword>
<feature type="region of interest" description="Disordered" evidence="6">
    <location>
        <begin position="99"/>
        <end position="155"/>
    </location>
</feature>
<dbReference type="PANTHER" id="PTHR33529">
    <property type="entry name" value="SLR0882 PROTEIN-RELATED"/>
    <property type="match status" value="1"/>
</dbReference>
<evidence type="ECO:0000256" key="7">
    <source>
        <dbReference type="SAM" id="Phobius"/>
    </source>
</evidence>
<organism evidence="8 9">
    <name type="scientific">Paracoccus cavernae</name>
    <dbReference type="NCBI Taxonomy" id="1571207"/>
    <lineage>
        <taxon>Bacteria</taxon>
        <taxon>Pseudomonadati</taxon>
        <taxon>Pseudomonadota</taxon>
        <taxon>Alphaproteobacteria</taxon>
        <taxon>Rhodobacterales</taxon>
        <taxon>Paracoccaceae</taxon>
        <taxon>Paracoccus</taxon>
    </lineage>
</organism>
<comment type="caution">
    <text evidence="8">The sequence shown here is derived from an EMBL/GenBank/DDBJ whole genome shotgun (WGS) entry which is preliminary data.</text>
</comment>